<gene>
    <name evidence="1" type="ORF">AS030_16875</name>
</gene>
<dbReference type="SUPFAM" id="SSF50998">
    <property type="entry name" value="Quinoprotein alcohol dehydrogenase-like"/>
    <property type="match status" value="1"/>
</dbReference>
<dbReference type="InterPro" id="IPR051344">
    <property type="entry name" value="Vgb"/>
</dbReference>
<sequence>MLKRWISLCLFLAILFGVGLGFSQHASAKGTSKLARTYFGEPQKLTAPLNQAISIFNGAVGTEDGHRVMYTTTKGFPAKLNVLDIEDYKLKRVIDLEDSENSWAHEVVPNGDLYVATEGGGAKLWRYSPVTKKAELVYKFPGESFAFSITSNEEGKVFVGTYPSGKVFKYDPETKKVTDYGRMIGAVSQEYIRSLAVIGDNIYSGTGHGQIVRYNMKTGEKEDISKSIGEPGHIYDLEKVDDRYLFARYELSSNGFIYDTQEKKWLDVTIPNVRGLHVEEQSLNNKVYFMTTDNKLRTVDLGTLKIEDTGIEYESGFRGVDWVEFHTPELPGKSLVTINFSGYVTIINLETKKVTRLPSLVQSTPTVMQAIEKGPDGNFYISGMQTSKGAQYNPVTGEVTPFNLGQGDSMAPLGNKMLMGVYPSGDIRAYDPALPPSNDNPEKLFVLGESQNRIKMISTGGGKAFIGSIPFYGELGGALTVYDPEAEGVKYKVFRNVVQDQSVVGLAYKDGLVYGSTSITGGLGADPTAEEAKVFVWDVKNEKKIKEISLNIEGIEKPHLIGELSIGPDGLLWGAVKNAIFALDPETLNVVKSKKVYPDGVLPEDAWGSIDLKWSGGLLFANFTGGNLTAIDPDTLDSQKITNAYSFSIGDDGDIYYSLASNRTLLYKIEVDHIAKVKSVHLTNNGFEIPMVDDRVPGWASLFATDSEVQFNLTNEKHKKGRNSLKLVDASRKKSVALMSHPVKVKPGQVLKAQTQLYLREGLSSFMLRYYDKDGKEVSSTPVHTESGYNQWQKVAVTAKAPEKAATAKVLAYTTAYAMTTSYYDDIKLSKLTLEE</sequence>
<dbReference type="PANTHER" id="PTHR40274:SF3">
    <property type="entry name" value="VIRGINIAMYCIN B LYASE"/>
    <property type="match status" value="1"/>
</dbReference>
<evidence type="ECO:0008006" key="3">
    <source>
        <dbReference type="Google" id="ProtNLM"/>
    </source>
</evidence>
<evidence type="ECO:0000313" key="1">
    <source>
        <dbReference type="EMBL" id="KSU81956.1"/>
    </source>
</evidence>
<protein>
    <recommendedName>
        <fullName evidence="3">CBM-cenC domain-containing protein</fullName>
    </recommendedName>
</protein>
<dbReference type="InterPro" id="IPR015943">
    <property type="entry name" value="WD40/YVTN_repeat-like_dom_sf"/>
</dbReference>
<dbReference type="Gene3D" id="2.130.10.10">
    <property type="entry name" value="YVTN repeat-like/Quinoprotein amine dehydrogenase"/>
    <property type="match status" value="1"/>
</dbReference>
<dbReference type="AlphaFoldDB" id="A0A0V8J4W0"/>
<evidence type="ECO:0000313" key="2">
    <source>
        <dbReference type="Proteomes" id="UP000054099"/>
    </source>
</evidence>
<keyword evidence="2" id="KW-1185">Reference proteome</keyword>
<name>A0A0V8J4W0_9BACL</name>
<accession>A0A0V8J4W0</accession>
<dbReference type="Proteomes" id="UP000054099">
    <property type="component" value="Unassembled WGS sequence"/>
</dbReference>
<comment type="caution">
    <text evidence="1">The sequence shown here is derived from an EMBL/GenBank/DDBJ whole genome shotgun (WGS) entry which is preliminary data.</text>
</comment>
<organism evidence="1 2">
    <name type="scientific">Fictibacillus enclensis</name>
    <dbReference type="NCBI Taxonomy" id="1017270"/>
    <lineage>
        <taxon>Bacteria</taxon>
        <taxon>Bacillati</taxon>
        <taxon>Bacillota</taxon>
        <taxon>Bacilli</taxon>
        <taxon>Bacillales</taxon>
        <taxon>Fictibacillaceae</taxon>
        <taxon>Fictibacillus</taxon>
    </lineage>
</organism>
<reference evidence="1 2" key="1">
    <citation type="journal article" date="2014" name="Antonie Van Leeuwenhoek">
        <title>Fictibacillus enclensis sp. nov., isolated from marine sediment.</title>
        <authorList>
            <person name="Dastager S.G."/>
            <person name="Mawlankar R."/>
            <person name="Srinivasan K."/>
            <person name="Tang S.K."/>
            <person name="Lee J.C."/>
            <person name="Ramana V.V."/>
            <person name="Shouche Y.S."/>
        </authorList>
    </citation>
    <scope>NUCLEOTIDE SEQUENCE [LARGE SCALE GENOMIC DNA]</scope>
    <source>
        <strain evidence="1 2">NIO-1003</strain>
    </source>
</reference>
<dbReference type="EMBL" id="LNQN01000005">
    <property type="protein sequence ID" value="KSU81956.1"/>
    <property type="molecule type" value="Genomic_DNA"/>
</dbReference>
<dbReference type="Gene3D" id="2.60.120.260">
    <property type="entry name" value="Galactose-binding domain-like"/>
    <property type="match status" value="1"/>
</dbReference>
<dbReference type="InterPro" id="IPR011047">
    <property type="entry name" value="Quinoprotein_ADH-like_sf"/>
</dbReference>
<dbReference type="PANTHER" id="PTHR40274">
    <property type="entry name" value="VIRGINIAMYCIN B LYASE"/>
    <property type="match status" value="1"/>
</dbReference>
<proteinExistence type="predicted"/>